<dbReference type="GO" id="GO:0005770">
    <property type="term" value="C:late endosome"/>
    <property type="evidence" value="ECO:0007669"/>
    <property type="project" value="TreeGrafter"/>
</dbReference>
<dbReference type="AlphaFoldDB" id="A0A7J7KSG5"/>
<dbReference type="GO" id="GO:0006886">
    <property type="term" value="P:intracellular protein transport"/>
    <property type="evidence" value="ECO:0007669"/>
    <property type="project" value="TreeGrafter"/>
</dbReference>
<comment type="similarity">
    <text evidence="2">Belongs to the VPS35 family.</text>
</comment>
<dbReference type="GO" id="GO:0005829">
    <property type="term" value="C:cytosol"/>
    <property type="evidence" value="ECO:0007669"/>
    <property type="project" value="GOC"/>
</dbReference>
<evidence type="ECO:0000313" key="7">
    <source>
        <dbReference type="Proteomes" id="UP000593567"/>
    </source>
</evidence>
<dbReference type="EMBL" id="VXIV02000075">
    <property type="protein sequence ID" value="KAF6041131.1"/>
    <property type="molecule type" value="Genomic_DNA"/>
</dbReference>
<evidence type="ECO:0000256" key="2">
    <source>
        <dbReference type="ARBA" id="ARBA00006536"/>
    </source>
</evidence>
<keyword evidence="4" id="KW-0653">Protein transport</keyword>
<comment type="subcellular location">
    <subcellularLocation>
        <location evidence="1">Membrane</location>
        <topology evidence="1">Peripheral membrane protein</topology>
    </subcellularLocation>
</comment>
<dbReference type="InterPro" id="IPR042491">
    <property type="entry name" value="Vps35_C"/>
</dbReference>
<keyword evidence="5" id="KW-0472">Membrane</keyword>
<proteinExistence type="inferred from homology"/>
<dbReference type="OrthoDB" id="10258141at2759"/>
<dbReference type="Gene3D" id="1.25.40.660">
    <property type="entry name" value="Vacuolar protein sorting-associated protein 35, helical subcomplex Vps35-C"/>
    <property type="match status" value="1"/>
</dbReference>
<evidence type="ECO:0000256" key="1">
    <source>
        <dbReference type="ARBA" id="ARBA00004170"/>
    </source>
</evidence>
<keyword evidence="7" id="KW-1185">Reference proteome</keyword>
<dbReference type="PANTHER" id="PTHR11099:SF0">
    <property type="entry name" value="VACUOLAR PROTEIN SORTING-ASSOCIATED PROTEIN 35"/>
    <property type="match status" value="1"/>
</dbReference>
<dbReference type="Pfam" id="PF03635">
    <property type="entry name" value="Vps35"/>
    <property type="match status" value="1"/>
</dbReference>
<reference evidence="6" key="1">
    <citation type="submission" date="2020-06" db="EMBL/GenBank/DDBJ databases">
        <title>Draft genome of Bugula neritina, a colonial animal packing powerful symbionts and potential medicines.</title>
        <authorList>
            <person name="Rayko M."/>
        </authorList>
    </citation>
    <scope>NUCLEOTIDE SEQUENCE [LARGE SCALE GENOMIC DNA]</scope>
    <source>
        <strain evidence="6">Kwan_BN1</strain>
    </source>
</reference>
<evidence type="ECO:0000256" key="5">
    <source>
        <dbReference type="ARBA" id="ARBA00023136"/>
    </source>
</evidence>
<dbReference type="PANTHER" id="PTHR11099">
    <property type="entry name" value="VACUOLAR SORTING PROTEIN 35"/>
    <property type="match status" value="1"/>
</dbReference>
<evidence type="ECO:0000313" key="6">
    <source>
        <dbReference type="EMBL" id="KAF6041131.1"/>
    </source>
</evidence>
<sequence>MCIAILAQFATRDEGTGIPSDIQLFEIFSAQINQVVQNRPDMPPEDIVSLNVALINLALKCYPGRYDFVDKVLETTEEIFHKLNLDHLEHTSAVSKELSKLMMIPVDNYKDVSTLLKLDHYGALFDYFDYESRKSLSLHIVNSAIESGNYITSSEEADSLLTIISPLVVDQKDQPEEEEDPEDFSEEQTTVAKFISLLQAPEPDQQYVKIFQFCHQTIGALIKAEQNEMSLRLFLQGAVAAGEIEFENAESVAYEFISQSGFNTPHLTVSSLVNHNQHKVISLLPRQYIDMLTNLVLEY</sequence>
<accession>A0A7J7KSG5</accession>
<dbReference type="Proteomes" id="UP000593567">
    <property type="component" value="Unassembled WGS sequence"/>
</dbReference>
<dbReference type="GO" id="GO:0042147">
    <property type="term" value="P:retrograde transport, endosome to Golgi"/>
    <property type="evidence" value="ECO:0007669"/>
    <property type="project" value="InterPro"/>
</dbReference>
<dbReference type="InterPro" id="IPR005378">
    <property type="entry name" value="Vps35"/>
</dbReference>
<organism evidence="6 7">
    <name type="scientific">Bugula neritina</name>
    <name type="common">Brown bryozoan</name>
    <name type="synonym">Sertularia neritina</name>
    <dbReference type="NCBI Taxonomy" id="10212"/>
    <lineage>
        <taxon>Eukaryota</taxon>
        <taxon>Metazoa</taxon>
        <taxon>Spiralia</taxon>
        <taxon>Lophotrochozoa</taxon>
        <taxon>Bryozoa</taxon>
        <taxon>Gymnolaemata</taxon>
        <taxon>Cheilostomatida</taxon>
        <taxon>Flustrina</taxon>
        <taxon>Buguloidea</taxon>
        <taxon>Bugulidae</taxon>
        <taxon>Bugula</taxon>
    </lineage>
</organism>
<keyword evidence="3" id="KW-0813">Transport</keyword>
<evidence type="ECO:0000256" key="4">
    <source>
        <dbReference type="ARBA" id="ARBA00022927"/>
    </source>
</evidence>
<name>A0A7J7KSG5_BUGNE</name>
<dbReference type="GO" id="GO:0030906">
    <property type="term" value="C:retromer, cargo-selective complex"/>
    <property type="evidence" value="ECO:0007669"/>
    <property type="project" value="InterPro"/>
</dbReference>
<comment type="caution">
    <text evidence="6">The sequence shown here is derived from an EMBL/GenBank/DDBJ whole genome shotgun (WGS) entry which is preliminary data.</text>
</comment>
<evidence type="ECO:0000256" key="3">
    <source>
        <dbReference type="ARBA" id="ARBA00022448"/>
    </source>
</evidence>
<gene>
    <name evidence="6" type="ORF">EB796_000567</name>
</gene>
<protein>
    <submittedName>
        <fullName evidence="6">VPS35</fullName>
    </submittedName>
</protein>